<dbReference type="PANTHER" id="PTHR40252:SF2">
    <property type="entry name" value="BLR0328 PROTEIN"/>
    <property type="match status" value="1"/>
</dbReference>
<dbReference type="OrthoDB" id="378730at2"/>
<dbReference type="InterPro" id="IPR019494">
    <property type="entry name" value="FIST_C"/>
</dbReference>
<name>A0A7J5A7A5_9FLAO</name>
<dbReference type="InterPro" id="IPR013702">
    <property type="entry name" value="FIST_domain_N"/>
</dbReference>
<dbReference type="Pfam" id="PF08495">
    <property type="entry name" value="FIST"/>
    <property type="match status" value="1"/>
</dbReference>
<organism evidence="3 4">
    <name type="scientific">Tenacibaculum aiptasiae</name>
    <dbReference type="NCBI Taxonomy" id="426481"/>
    <lineage>
        <taxon>Bacteria</taxon>
        <taxon>Pseudomonadati</taxon>
        <taxon>Bacteroidota</taxon>
        <taxon>Flavobacteriia</taxon>
        <taxon>Flavobacteriales</taxon>
        <taxon>Flavobacteriaceae</taxon>
        <taxon>Tenacibaculum</taxon>
    </lineage>
</organism>
<comment type="caution">
    <text evidence="3">The sequence shown here is derived from an EMBL/GenBank/DDBJ whole genome shotgun (WGS) entry which is preliminary data.</text>
</comment>
<dbReference type="AlphaFoldDB" id="A0A7J5A7A5"/>
<reference evidence="3 4" key="1">
    <citation type="submission" date="2019-09" db="EMBL/GenBank/DDBJ databases">
        <authorList>
            <person name="Cao W.R."/>
        </authorList>
    </citation>
    <scope>NUCLEOTIDE SEQUENCE [LARGE SCALE GENOMIC DNA]</scope>
    <source>
        <strain evidence="4">a4</strain>
    </source>
</reference>
<dbReference type="PANTHER" id="PTHR40252">
    <property type="entry name" value="BLR0328 PROTEIN"/>
    <property type="match status" value="1"/>
</dbReference>
<evidence type="ECO:0000313" key="3">
    <source>
        <dbReference type="EMBL" id="KAB1153444.1"/>
    </source>
</evidence>
<keyword evidence="4" id="KW-1185">Reference proteome</keyword>
<sequence length="366" mass="40856">MLHLTTTNIDEITLEIKKLVKNNTALISIGEHTDINIDNLVSSLNEADINFIGGIFPMVIWKNDVQDKGIIVHELSNVVQTYTIRNISQKEFKIPKTNFKENTNYSLITFVDGLTSSISNYLSRLYQEYGMKTNYFGGGAGSLTLQQKPCVFSKEGFLEDTAVVAIIEMKSSIGVEHGWQKLDGPYIVTKTSGNSIEGINWDAPYDLYKKVVENDSGMKFSDTGFFELAMRYPLGVIKQGTDYIIRDPLSTDENDSLVCVGEVEENTMINIMKGDKDLLIKAARKAAESIADQAQKPKFAMVIDCISRILYLKDDFKHELENVSEAISNQHPTIPTCGALTLGEISSYGNGYIEFYNKTIVVGLFE</sequence>
<dbReference type="Proteomes" id="UP000467305">
    <property type="component" value="Unassembled WGS sequence"/>
</dbReference>
<dbReference type="SMART" id="SM00897">
    <property type="entry name" value="FIST"/>
    <property type="match status" value="1"/>
</dbReference>
<evidence type="ECO:0000313" key="4">
    <source>
        <dbReference type="Proteomes" id="UP000467305"/>
    </source>
</evidence>
<proteinExistence type="predicted"/>
<protein>
    <recommendedName>
        <fullName evidence="5">Histidine kinase</fullName>
    </recommendedName>
</protein>
<dbReference type="RefSeq" id="WP_150901219.1">
    <property type="nucleotide sequence ID" value="NZ_WAAU01000034.1"/>
</dbReference>
<evidence type="ECO:0008006" key="5">
    <source>
        <dbReference type="Google" id="ProtNLM"/>
    </source>
</evidence>
<feature type="domain" description="FIST" evidence="1">
    <location>
        <begin position="21"/>
        <end position="203"/>
    </location>
</feature>
<gene>
    <name evidence="3" type="ORF">F7018_16555</name>
</gene>
<evidence type="ECO:0000259" key="1">
    <source>
        <dbReference type="SMART" id="SM00897"/>
    </source>
</evidence>
<evidence type="ECO:0000259" key="2">
    <source>
        <dbReference type="SMART" id="SM01204"/>
    </source>
</evidence>
<dbReference type="Pfam" id="PF10442">
    <property type="entry name" value="FIST_C"/>
    <property type="match status" value="1"/>
</dbReference>
<accession>A0A7J5A7A5</accession>
<dbReference type="EMBL" id="WAAU01000034">
    <property type="protein sequence ID" value="KAB1153444.1"/>
    <property type="molecule type" value="Genomic_DNA"/>
</dbReference>
<dbReference type="SMART" id="SM01204">
    <property type="entry name" value="FIST_C"/>
    <property type="match status" value="1"/>
</dbReference>
<feature type="domain" description="FIST C-domain" evidence="2">
    <location>
        <begin position="204"/>
        <end position="348"/>
    </location>
</feature>